<dbReference type="CDD" id="cd01650">
    <property type="entry name" value="RT_nLTR_like"/>
    <property type="match status" value="1"/>
</dbReference>
<dbReference type="EMBL" id="JAUUTY010000007">
    <property type="protein sequence ID" value="KAK1607280.1"/>
    <property type="molecule type" value="Genomic_DNA"/>
</dbReference>
<organism evidence="3 4">
    <name type="scientific">Lolium multiflorum</name>
    <name type="common">Italian ryegrass</name>
    <name type="synonym">Lolium perenne subsp. multiflorum</name>
    <dbReference type="NCBI Taxonomy" id="4521"/>
    <lineage>
        <taxon>Eukaryota</taxon>
        <taxon>Viridiplantae</taxon>
        <taxon>Streptophyta</taxon>
        <taxon>Embryophyta</taxon>
        <taxon>Tracheophyta</taxon>
        <taxon>Spermatophyta</taxon>
        <taxon>Magnoliopsida</taxon>
        <taxon>Liliopsida</taxon>
        <taxon>Poales</taxon>
        <taxon>Poaceae</taxon>
        <taxon>BOP clade</taxon>
        <taxon>Pooideae</taxon>
        <taxon>Poodae</taxon>
        <taxon>Poeae</taxon>
        <taxon>Poeae Chloroplast Group 2 (Poeae type)</taxon>
        <taxon>Loliodinae</taxon>
        <taxon>Loliinae</taxon>
        <taxon>Lolium</taxon>
    </lineage>
</organism>
<sequence>MDRGKGWSCGRVGLPGCRAGAGEAGDAPGARRRWRVSAMAEPERAGQGRGGVRIRVGGGEGSRRGDDGTEVRDGGAGVGRPGRRSSRSAMRRRGPARGEAASESGLVEERGAGEGTAALESGTAALESVGQGGAREGWPGRARRSGARGSARASERWSSPIQSNIEVRPSESICWDTIKVDVMNVIQLFGSLHSENFHWLNSANIALLPKKDGAEAISDYRPISLIHAIAKMLALRLVPLMNDLVSSAQSAFIKRRSIHDNFLYVKNLATRLHKNKTVALLFKLYIRNAFDSIRWDHIIDLLQRRGFPHRFREWVLALFITSTSRVLLNGVVGPPISHGRGLRQGDPLSPLLFVLGIDPFSQILEHATDLGPLHKLRGRGSILRSSLYADDVAVFIAPFKEDIQNLADILGHSGMVTGLHTNFEKSSVVPIRCVGVDLDDILEGVPAARTSFPLWYLGLPLSVHSLRRVDFQFLEDKCVGKLPS</sequence>
<proteinExistence type="predicted"/>
<evidence type="ECO:0000259" key="2">
    <source>
        <dbReference type="PROSITE" id="PS50878"/>
    </source>
</evidence>
<feature type="compositionally biased region" description="Basic and acidic residues" evidence="1">
    <location>
        <begin position="61"/>
        <end position="73"/>
    </location>
</feature>
<feature type="compositionally biased region" description="Basic residues" evidence="1">
    <location>
        <begin position="81"/>
        <end position="95"/>
    </location>
</feature>
<keyword evidence="4" id="KW-1185">Reference proteome</keyword>
<feature type="compositionally biased region" description="Gly residues" evidence="1">
    <location>
        <begin position="47"/>
        <end position="60"/>
    </location>
</feature>
<dbReference type="InterPro" id="IPR000477">
    <property type="entry name" value="RT_dom"/>
</dbReference>
<feature type="region of interest" description="Disordered" evidence="1">
    <location>
        <begin position="128"/>
        <end position="156"/>
    </location>
</feature>
<dbReference type="AlphaFoldDB" id="A0AAD8VJQ8"/>
<dbReference type="PROSITE" id="PS50878">
    <property type="entry name" value="RT_POL"/>
    <property type="match status" value="1"/>
</dbReference>
<feature type="domain" description="Reverse transcriptase" evidence="2">
    <location>
        <begin position="189"/>
        <end position="461"/>
    </location>
</feature>
<dbReference type="InterPro" id="IPR043502">
    <property type="entry name" value="DNA/RNA_pol_sf"/>
</dbReference>
<dbReference type="SUPFAM" id="SSF56672">
    <property type="entry name" value="DNA/RNA polymerases"/>
    <property type="match status" value="1"/>
</dbReference>
<gene>
    <name evidence="3" type="ORF">QYE76_030953</name>
</gene>
<name>A0AAD8VJQ8_LOLMU</name>
<evidence type="ECO:0000256" key="1">
    <source>
        <dbReference type="SAM" id="MobiDB-lite"/>
    </source>
</evidence>
<feature type="compositionally biased region" description="Low complexity" evidence="1">
    <location>
        <begin position="18"/>
        <end position="28"/>
    </location>
</feature>
<evidence type="ECO:0000313" key="3">
    <source>
        <dbReference type="EMBL" id="KAK1607280.1"/>
    </source>
</evidence>
<reference evidence="3" key="1">
    <citation type="submission" date="2023-07" db="EMBL/GenBank/DDBJ databases">
        <title>A chromosome-level genome assembly of Lolium multiflorum.</title>
        <authorList>
            <person name="Chen Y."/>
            <person name="Copetti D."/>
            <person name="Kolliker R."/>
            <person name="Studer B."/>
        </authorList>
    </citation>
    <scope>NUCLEOTIDE SEQUENCE</scope>
    <source>
        <strain evidence="3">02402/16</strain>
        <tissue evidence="3">Leaf</tissue>
    </source>
</reference>
<dbReference type="PANTHER" id="PTHR19446">
    <property type="entry name" value="REVERSE TRANSCRIPTASES"/>
    <property type="match status" value="1"/>
</dbReference>
<feature type="region of interest" description="Disordered" evidence="1">
    <location>
        <begin position="1"/>
        <end position="110"/>
    </location>
</feature>
<accession>A0AAD8VJQ8</accession>
<dbReference type="Pfam" id="PF00078">
    <property type="entry name" value="RVT_1"/>
    <property type="match status" value="1"/>
</dbReference>
<protein>
    <recommendedName>
        <fullName evidence="2">Reverse transcriptase domain-containing protein</fullName>
    </recommendedName>
</protein>
<evidence type="ECO:0000313" key="4">
    <source>
        <dbReference type="Proteomes" id="UP001231189"/>
    </source>
</evidence>
<dbReference type="Proteomes" id="UP001231189">
    <property type="component" value="Unassembled WGS sequence"/>
</dbReference>
<comment type="caution">
    <text evidence="3">The sequence shown here is derived from an EMBL/GenBank/DDBJ whole genome shotgun (WGS) entry which is preliminary data.</text>
</comment>